<keyword evidence="1" id="KW-0472">Membrane</keyword>
<dbReference type="HOGENOM" id="CLU_2712732_0_0_2"/>
<accession>U1N5D3</accession>
<organism evidence="2 3">
    <name type="scientific">Haloquadratum walsbyi J07HQW1</name>
    <dbReference type="NCBI Taxonomy" id="1238424"/>
    <lineage>
        <taxon>Archaea</taxon>
        <taxon>Methanobacteriati</taxon>
        <taxon>Methanobacteriota</taxon>
        <taxon>Stenosarchaea group</taxon>
        <taxon>Halobacteria</taxon>
        <taxon>Halobacteriales</taxon>
        <taxon>Haloferacaceae</taxon>
        <taxon>Haloquadratum</taxon>
    </lineage>
</organism>
<keyword evidence="1" id="KW-1133">Transmembrane helix</keyword>
<dbReference type="AlphaFoldDB" id="U1N5D3"/>
<sequence length="72" mass="8040">MTQGDTIIKTNESTDRVLVSAAIMKLITTSLIVGAHLLSARSDQHERVEQRYSARTSFLHPLRNGYQGPPFN</sequence>
<evidence type="ECO:0000313" key="2">
    <source>
        <dbReference type="EMBL" id="ERG91633.1"/>
    </source>
</evidence>
<feature type="transmembrane region" description="Helical" evidence="1">
    <location>
        <begin position="17"/>
        <end position="38"/>
    </location>
</feature>
<evidence type="ECO:0000256" key="1">
    <source>
        <dbReference type="SAM" id="Phobius"/>
    </source>
</evidence>
<gene>
    <name evidence="2" type="ORF">J07HQW1_01667</name>
</gene>
<evidence type="ECO:0000313" key="3">
    <source>
        <dbReference type="Proteomes" id="UP000030649"/>
    </source>
</evidence>
<dbReference type="Proteomes" id="UP000030649">
    <property type="component" value="Unassembled WGS sequence"/>
</dbReference>
<keyword evidence="1" id="KW-0812">Transmembrane</keyword>
<name>U1N5D3_9EURY</name>
<proteinExistence type="predicted"/>
<reference evidence="2 3" key="1">
    <citation type="journal article" date="2013" name="PLoS ONE">
        <title>Assembly-driven community genomics of a hypersaline microbial ecosystem.</title>
        <authorList>
            <person name="Podell S."/>
            <person name="Ugalde J.A."/>
            <person name="Narasingarao P."/>
            <person name="Banfield J.F."/>
            <person name="Heidelberg K.B."/>
            <person name="Allen E.E."/>
        </authorList>
    </citation>
    <scope>NUCLEOTIDE SEQUENCE [LARGE SCALE GENOMIC DNA]</scope>
    <source>
        <strain evidence="3">J07HQW1</strain>
    </source>
</reference>
<protein>
    <submittedName>
        <fullName evidence="2">Uncharacterized protein</fullName>
    </submittedName>
</protein>
<dbReference type="EMBL" id="KE356560">
    <property type="protein sequence ID" value="ERG91633.1"/>
    <property type="molecule type" value="Genomic_DNA"/>
</dbReference>